<reference evidence="2 3" key="1">
    <citation type="submission" date="2018-08" db="EMBL/GenBank/DDBJ databases">
        <title>Lysobacter soli KCTC 22011, whole genome shotgun sequence.</title>
        <authorList>
            <person name="Zhang X."/>
            <person name="Feng G."/>
            <person name="Zhu H."/>
        </authorList>
    </citation>
    <scope>NUCLEOTIDE SEQUENCE [LARGE SCALE GENOMIC DNA]</scope>
    <source>
        <strain evidence="2 3">KCTC 22011</strain>
    </source>
</reference>
<dbReference type="Proteomes" id="UP000256829">
    <property type="component" value="Unassembled WGS sequence"/>
</dbReference>
<comment type="caution">
    <text evidence="2">The sequence shown here is derived from an EMBL/GenBank/DDBJ whole genome shotgun (WGS) entry which is preliminary data.</text>
</comment>
<evidence type="ECO:0000313" key="2">
    <source>
        <dbReference type="EMBL" id="RDY66821.1"/>
    </source>
</evidence>
<sequence>MRRSPASFGRYRVGSVVAALIVGGVALSGPASAFLSEFGIEGMGVVSTKASEIRGSVSPDGQHIVWGSTDREGGAGGWDLWQARLKDGRWQDARPLDVNSSANDFDPLFSADGRWLYFFSNRPGGIGGDDLYRAAVKPDGRIGKAENLGRGVNTRGDEWAPTPSRDGRHLLFASDGHGGAGRHDLFVARWDGTAFVEPKPAPGINTKADEFDAAWLGDGRTLVYARSQDPASKPVRLFVAHCDGARYDDAGPLALSFNTDDATTLGPTIDWNKPGELLVSGAAKSPRAGKLDIYRMKAPAVAGKDGCVL</sequence>
<evidence type="ECO:0000256" key="1">
    <source>
        <dbReference type="ARBA" id="ARBA00009820"/>
    </source>
</evidence>
<dbReference type="PANTHER" id="PTHR36842">
    <property type="entry name" value="PROTEIN TOLB HOMOLOG"/>
    <property type="match status" value="1"/>
</dbReference>
<keyword evidence="3" id="KW-1185">Reference proteome</keyword>
<dbReference type="InterPro" id="IPR011042">
    <property type="entry name" value="6-blade_b-propeller_TolB-like"/>
</dbReference>
<dbReference type="InterPro" id="IPR011659">
    <property type="entry name" value="WD40"/>
</dbReference>
<comment type="similarity">
    <text evidence="1">Belongs to the TolB family.</text>
</comment>
<dbReference type="Gene3D" id="2.120.10.30">
    <property type="entry name" value="TolB, C-terminal domain"/>
    <property type="match status" value="2"/>
</dbReference>
<accession>A0A3D8VCQ9</accession>
<organism evidence="2 3">
    <name type="scientific">Lysobacter soli</name>
    <dbReference type="NCBI Taxonomy" id="453783"/>
    <lineage>
        <taxon>Bacteria</taxon>
        <taxon>Pseudomonadati</taxon>
        <taxon>Pseudomonadota</taxon>
        <taxon>Gammaproteobacteria</taxon>
        <taxon>Lysobacterales</taxon>
        <taxon>Lysobacteraceae</taxon>
        <taxon>Lysobacter</taxon>
    </lineage>
</organism>
<protein>
    <submittedName>
        <fullName evidence="2">TolB-like protein</fullName>
    </submittedName>
</protein>
<dbReference type="RefSeq" id="WP_115842742.1">
    <property type="nucleotide sequence ID" value="NZ_CP183976.1"/>
</dbReference>
<dbReference type="AlphaFoldDB" id="A0A3D8VCQ9"/>
<gene>
    <name evidence="2" type="ORF">DX912_11960</name>
</gene>
<dbReference type="SUPFAM" id="SSF82171">
    <property type="entry name" value="DPP6 N-terminal domain-like"/>
    <property type="match status" value="1"/>
</dbReference>
<evidence type="ECO:0000313" key="3">
    <source>
        <dbReference type="Proteomes" id="UP000256829"/>
    </source>
</evidence>
<dbReference type="EMBL" id="QTJR01000007">
    <property type="protein sequence ID" value="RDY66821.1"/>
    <property type="molecule type" value="Genomic_DNA"/>
</dbReference>
<dbReference type="PANTHER" id="PTHR36842:SF1">
    <property type="entry name" value="PROTEIN TOLB"/>
    <property type="match status" value="1"/>
</dbReference>
<name>A0A3D8VCQ9_9GAMM</name>
<proteinExistence type="inferred from homology"/>
<dbReference type="Pfam" id="PF07676">
    <property type="entry name" value="PD40"/>
    <property type="match status" value="4"/>
</dbReference>